<organism evidence="1 2">
    <name type="scientific">Bacillus cereus</name>
    <dbReference type="NCBI Taxonomy" id="1396"/>
    <lineage>
        <taxon>Bacteria</taxon>
        <taxon>Bacillati</taxon>
        <taxon>Bacillota</taxon>
        <taxon>Bacilli</taxon>
        <taxon>Bacillales</taxon>
        <taxon>Bacillaceae</taxon>
        <taxon>Bacillus</taxon>
        <taxon>Bacillus cereus group</taxon>
    </lineage>
</organism>
<gene>
    <name evidence="1" type="ORF">H7U08_28150</name>
</gene>
<dbReference type="AlphaFoldDB" id="A0AAW4R1K6"/>
<dbReference type="Proteomes" id="UP001197806">
    <property type="component" value="Unassembled WGS sequence"/>
</dbReference>
<accession>A0AAW4R1K6</accession>
<comment type="caution">
    <text evidence="1">The sequence shown here is derived from an EMBL/GenBank/DDBJ whole genome shotgun (WGS) entry which is preliminary data.</text>
</comment>
<proteinExistence type="predicted"/>
<name>A0AAW4R1K6_BACCE</name>
<dbReference type="RefSeq" id="WP_176543679.1">
    <property type="nucleotide sequence ID" value="NZ_CP063977.1"/>
</dbReference>
<evidence type="ECO:0000313" key="2">
    <source>
        <dbReference type="Proteomes" id="UP001197806"/>
    </source>
</evidence>
<dbReference type="EMBL" id="JACLPZ010000048">
    <property type="protein sequence ID" value="MBY0040368.1"/>
    <property type="molecule type" value="Genomic_DNA"/>
</dbReference>
<reference evidence="1" key="1">
    <citation type="submission" date="2020-08" db="EMBL/GenBank/DDBJ databases">
        <title>Fungal Genomes of the International Space Station.</title>
        <authorList>
            <person name="Seuylemezian A."/>
            <person name="Singh N.K."/>
            <person name="Wood J."/>
            <person name="Venkateswaran K."/>
        </authorList>
    </citation>
    <scope>NUCLEOTIDE SEQUENCE</scope>
    <source>
        <strain evidence="1">I2-B2</strain>
    </source>
</reference>
<evidence type="ECO:0000313" key="1">
    <source>
        <dbReference type="EMBL" id="MBY0040368.1"/>
    </source>
</evidence>
<sequence length="47" mass="4686">MEVMNNALITKVDEEIGGNAACVIGCIGSCLISEGIGSLIGTAFTLG</sequence>
<protein>
    <submittedName>
        <fullName evidence="1">Uncharacterized protein</fullName>
    </submittedName>
</protein>